<dbReference type="OrthoDB" id="1072679at2"/>
<evidence type="ECO:0000313" key="1">
    <source>
        <dbReference type="EMBL" id="SHL26878.1"/>
    </source>
</evidence>
<sequence length="184" mass="21400">MEYIEAKELLENSVRCVAMSMEQIRIRLIDHVVGRDEPMQDHLASCTWAIQPYEWSSMEDCLKYLGHLYEGLKHAAEHDDVVNKQGLYVNDVALIADMLRGFTLSKYPDYLLDCARDVSDVAQILLRRYACEKTEENRKECVTLFLSDVKEIAEDHGVNLNNDGKFSLPLAYLHDWMCREFDEF</sequence>
<accession>A0A1M6Z8S3</accession>
<organism evidence="1 2">
    <name type="scientific">Xylanibacter ruminicola</name>
    <name type="common">Prevotella ruminicola</name>
    <dbReference type="NCBI Taxonomy" id="839"/>
    <lineage>
        <taxon>Bacteria</taxon>
        <taxon>Pseudomonadati</taxon>
        <taxon>Bacteroidota</taxon>
        <taxon>Bacteroidia</taxon>
        <taxon>Bacteroidales</taxon>
        <taxon>Prevotellaceae</taxon>
        <taxon>Xylanibacter</taxon>
    </lineage>
</organism>
<dbReference type="EMBL" id="FRBD01000044">
    <property type="protein sequence ID" value="SHL26878.1"/>
    <property type="molecule type" value="Genomic_DNA"/>
</dbReference>
<reference evidence="1 2" key="1">
    <citation type="submission" date="2016-11" db="EMBL/GenBank/DDBJ databases">
        <authorList>
            <person name="Jaros S."/>
            <person name="Januszkiewicz K."/>
            <person name="Wedrychowicz H."/>
        </authorList>
    </citation>
    <scope>NUCLEOTIDE SEQUENCE [LARGE SCALE GENOMIC DNA]</scope>
    <source>
        <strain evidence="1 2">KHT3</strain>
    </source>
</reference>
<gene>
    <name evidence="1" type="ORF">SAMN05216463_1448</name>
</gene>
<proteinExistence type="predicted"/>
<dbReference type="Proteomes" id="UP000184130">
    <property type="component" value="Unassembled WGS sequence"/>
</dbReference>
<evidence type="ECO:0000313" key="2">
    <source>
        <dbReference type="Proteomes" id="UP000184130"/>
    </source>
</evidence>
<protein>
    <submittedName>
        <fullName evidence="1">Uncharacterized protein</fullName>
    </submittedName>
</protein>
<dbReference type="RefSeq" id="WP_073211831.1">
    <property type="nucleotide sequence ID" value="NZ_FRBD01000044.1"/>
</dbReference>
<name>A0A1M6Z8S3_XYLRU</name>
<dbReference type="AlphaFoldDB" id="A0A1M6Z8S3"/>